<accession>A0AA92LRJ2</accession>
<evidence type="ECO:0000313" key="3">
    <source>
        <dbReference type="Proteomes" id="UP000596337"/>
    </source>
</evidence>
<dbReference type="RefSeq" id="WP_203346735.1">
    <property type="nucleotide sequence ID" value="NZ_CP069195.1"/>
</dbReference>
<name>A0AA92LRJ2_9VIBR</name>
<dbReference type="GO" id="GO:0016757">
    <property type="term" value="F:glycosyltransferase activity"/>
    <property type="evidence" value="ECO:0007669"/>
    <property type="project" value="InterPro"/>
</dbReference>
<sequence length="326" mass="36813">MNVLIVCKGTLPPVTYGGTERVVWSLMKALHQLGHSVYILNPEPMTCDWATCITQQPNLSIDEQIPDEVDVVHFHVGGSCTKKPYVITRHGNNTVAQKNDPNSIFVSQKHALNHGCEAFVYNGLDWSDYHQPNLELNKRDNRYHFLGKAAWRLKNVQGAIDITKKANVALDVLGGHRLNFKMGFRLTLDRHVKFHGMVNNTEKCAVLERSKGSIFPVTWEEPFGLAITESLFMGTPVFATPYGSLPELINAPEFGSLSNIEDELADAIKHGSYNPKLCHEYARDTFDHISMAKAYIEKYEKVLNGEALNQFLSEPVKQIKKLPYFR</sequence>
<dbReference type="PANTHER" id="PTHR12526:SF595">
    <property type="entry name" value="BLL5217 PROTEIN"/>
    <property type="match status" value="1"/>
</dbReference>
<protein>
    <submittedName>
        <fullName evidence="2">Glycosyltransferase</fullName>
    </submittedName>
</protein>
<dbReference type="InterPro" id="IPR001296">
    <property type="entry name" value="Glyco_trans_1"/>
</dbReference>
<dbReference type="Gene3D" id="3.40.50.2000">
    <property type="entry name" value="Glycogen Phosphorylase B"/>
    <property type="match status" value="2"/>
</dbReference>
<evidence type="ECO:0000313" key="2">
    <source>
        <dbReference type="EMBL" id="QRG82667.1"/>
    </source>
</evidence>
<proteinExistence type="predicted"/>
<dbReference type="AlphaFoldDB" id="A0AA92LRJ2"/>
<dbReference type="SUPFAM" id="SSF53756">
    <property type="entry name" value="UDP-Glycosyltransferase/glycogen phosphorylase"/>
    <property type="match status" value="1"/>
</dbReference>
<reference evidence="2 3" key="1">
    <citation type="submission" date="2021-01" db="EMBL/GenBank/DDBJ databases">
        <title>Characterization of a novel blaVMB-2- harboring plasmid in Vibrio diabolicus.</title>
        <authorList>
            <person name="Liu M."/>
        </authorList>
    </citation>
    <scope>NUCLEOTIDE SEQUENCE [LARGE SCALE GENOMIC DNA]</scope>
    <source>
        <strain evidence="2 3">SLV18</strain>
    </source>
</reference>
<dbReference type="Proteomes" id="UP000596337">
    <property type="component" value="Chromosome 1"/>
</dbReference>
<feature type="domain" description="Glycosyl transferase family 1" evidence="1">
    <location>
        <begin position="134"/>
        <end position="282"/>
    </location>
</feature>
<dbReference type="EMBL" id="CP069195">
    <property type="protein sequence ID" value="QRG82667.1"/>
    <property type="molecule type" value="Genomic_DNA"/>
</dbReference>
<evidence type="ECO:0000259" key="1">
    <source>
        <dbReference type="Pfam" id="PF00534"/>
    </source>
</evidence>
<gene>
    <name evidence="2" type="ORF">JOS67_14005</name>
</gene>
<organism evidence="2 3">
    <name type="scientific">Vibrio diabolicus</name>
    <dbReference type="NCBI Taxonomy" id="50719"/>
    <lineage>
        <taxon>Bacteria</taxon>
        <taxon>Pseudomonadati</taxon>
        <taxon>Pseudomonadota</taxon>
        <taxon>Gammaproteobacteria</taxon>
        <taxon>Vibrionales</taxon>
        <taxon>Vibrionaceae</taxon>
        <taxon>Vibrio</taxon>
        <taxon>Vibrio diabolicus subgroup</taxon>
    </lineage>
</organism>
<dbReference type="Pfam" id="PF00534">
    <property type="entry name" value="Glycos_transf_1"/>
    <property type="match status" value="1"/>
</dbReference>
<dbReference type="GO" id="GO:1901135">
    <property type="term" value="P:carbohydrate derivative metabolic process"/>
    <property type="evidence" value="ECO:0007669"/>
    <property type="project" value="UniProtKB-ARBA"/>
</dbReference>
<dbReference type="PANTHER" id="PTHR12526">
    <property type="entry name" value="GLYCOSYLTRANSFERASE"/>
    <property type="match status" value="1"/>
</dbReference>